<dbReference type="Pfam" id="PF12767">
    <property type="entry name" value="SAGA-Tad1"/>
    <property type="match status" value="1"/>
</dbReference>
<evidence type="ECO:0000256" key="4">
    <source>
        <dbReference type="ARBA" id="ARBA00023242"/>
    </source>
</evidence>
<evidence type="ECO:0000256" key="3">
    <source>
        <dbReference type="ARBA" id="ARBA00023163"/>
    </source>
</evidence>
<protein>
    <recommendedName>
        <fullName evidence="8">Transcriptional coactivator HFI1/ADA1</fullName>
    </recommendedName>
</protein>
<evidence type="ECO:0000313" key="7">
    <source>
        <dbReference type="Proteomes" id="UP000663888"/>
    </source>
</evidence>
<reference evidence="6" key="1">
    <citation type="submission" date="2021-01" db="EMBL/GenBank/DDBJ databases">
        <authorList>
            <person name="Kaushik A."/>
        </authorList>
    </citation>
    <scope>NUCLEOTIDE SEQUENCE</scope>
    <source>
        <strain evidence="6">AG4-R118</strain>
    </source>
</reference>
<dbReference type="AlphaFoldDB" id="A0A8H3ALZ7"/>
<dbReference type="GO" id="GO:0000124">
    <property type="term" value="C:SAGA complex"/>
    <property type="evidence" value="ECO:0007669"/>
    <property type="project" value="UniProtKB-ARBA"/>
</dbReference>
<dbReference type="GO" id="GO:0005634">
    <property type="term" value="C:nucleus"/>
    <property type="evidence" value="ECO:0007669"/>
    <property type="project" value="UniProtKB-SubCell"/>
</dbReference>
<organism evidence="6 7">
    <name type="scientific">Rhizoctonia solani</name>
    <dbReference type="NCBI Taxonomy" id="456999"/>
    <lineage>
        <taxon>Eukaryota</taxon>
        <taxon>Fungi</taxon>
        <taxon>Dikarya</taxon>
        <taxon>Basidiomycota</taxon>
        <taxon>Agaricomycotina</taxon>
        <taxon>Agaricomycetes</taxon>
        <taxon>Cantharellales</taxon>
        <taxon>Ceratobasidiaceae</taxon>
        <taxon>Rhizoctonia</taxon>
    </lineage>
</organism>
<gene>
    <name evidence="6" type="ORF">RDB_LOCUS31304</name>
</gene>
<accession>A0A8H3ALZ7</accession>
<dbReference type="InterPro" id="IPR024738">
    <property type="entry name" value="Hfi1/Tada1"/>
</dbReference>
<evidence type="ECO:0000256" key="2">
    <source>
        <dbReference type="ARBA" id="ARBA00023015"/>
    </source>
</evidence>
<evidence type="ECO:0008006" key="8">
    <source>
        <dbReference type="Google" id="ProtNLM"/>
    </source>
</evidence>
<comment type="caution">
    <text evidence="6">The sequence shown here is derived from an EMBL/GenBank/DDBJ whole genome shotgun (WGS) entry which is preliminary data.</text>
</comment>
<keyword evidence="4" id="KW-0539">Nucleus</keyword>
<dbReference type="PANTHER" id="PTHR21277:SF5">
    <property type="entry name" value="TRANSCRIPTIONAL ADAPTER 1"/>
    <property type="match status" value="1"/>
</dbReference>
<comment type="subcellular location">
    <subcellularLocation>
        <location evidence="1">Nucleus</location>
    </subcellularLocation>
</comment>
<keyword evidence="2" id="KW-0805">Transcription regulation</keyword>
<feature type="compositionally biased region" description="Basic and acidic residues" evidence="5">
    <location>
        <begin position="99"/>
        <end position="109"/>
    </location>
</feature>
<evidence type="ECO:0000313" key="6">
    <source>
        <dbReference type="EMBL" id="CAE6428069.1"/>
    </source>
</evidence>
<dbReference type="GO" id="GO:0003713">
    <property type="term" value="F:transcription coactivator activity"/>
    <property type="evidence" value="ECO:0007669"/>
    <property type="project" value="TreeGrafter"/>
</dbReference>
<feature type="region of interest" description="Disordered" evidence="5">
    <location>
        <begin position="81"/>
        <end position="110"/>
    </location>
</feature>
<dbReference type="EMBL" id="CAJMWX010000764">
    <property type="protein sequence ID" value="CAE6428069.1"/>
    <property type="molecule type" value="Genomic_DNA"/>
</dbReference>
<feature type="region of interest" description="Disordered" evidence="5">
    <location>
        <begin position="127"/>
        <end position="154"/>
    </location>
</feature>
<dbReference type="PANTHER" id="PTHR21277">
    <property type="entry name" value="TRANSCRIPTIONAL ADAPTER 1"/>
    <property type="match status" value="1"/>
</dbReference>
<name>A0A8H3ALZ7_9AGAM</name>
<dbReference type="Proteomes" id="UP000663888">
    <property type="component" value="Unassembled WGS sequence"/>
</dbReference>
<sequence>MVSSFLTPTSPLVIKAELVGLLGSKGRPYWNTLSEFIKAKISRSEFEERVTEWLNTPRLVSLHNSLLTALIYSASASLNGDLGDGINGGPKPRSRRRLPGHDKDGESSRLRRWAVDMGRQERERIRNIAGATPRASGPTRNKRGEAGANPGLRSEIRSERGVRLMKERGNPPGTHLAIPLCESTRTLPTQQNLFDRMSLIASQHDMTSSKTAVALLMTSLDAHLKHLSGRALDLSGPSSSRGSVFNAQRADAVGRNVNGAAMGAVLTLAPFEVPGSSASALLLGDHGYKNPHPQESGPEKEDEDDFSPMSIDRTSPKVASNMLMNGYGLRRPDPGATGSAELWKKLMSQDKSSSSSEVVKSRTLVTGAA</sequence>
<evidence type="ECO:0000256" key="5">
    <source>
        <dbReference type="SAM" id="MobiDB-lite"/>
    </source>
</evidence>
<keyword evidence="3" id="KW-0804">Transcription</keyword>
<evidence type="ECO:0000256" key="1">
    <source>
        <dbReference type="ARBA" id="ARBA00004123"/>
    </source>
</evidence>
<dbReference type="GO" id="GO:0006357">
    <property type="term" value="P:regulation of transcription by RNA polymerase II"/>
    <property type="evidence" value="ECO:0007669"/>
    <property type="project" value="TreeGrafter"/>
</dbReference>
<feature type="region of interest" description="Disordered" evidence="5">
    <location>
        <begin position="282"/>
        <end position="369"/>
    </location>
</feature>
<proteinExistence type="predicted"/>